<dbReference type="InterPro" id="IPR036890">
    <property type="entry name" value="HATPase_C_sf"/>
</dbReference>
<evidence type="ECO:0000256" key="5">
    <source>
        <dbReference type="ARBA" id="ARBA00022553"/>
    </source>
</evidence>
<keyword evidence="8 15" id="KW-0418">Kinase</keyword>
<evidence type="ECO:0000256" key="1">
    <source>
        <dbReference type="ARBA" id="ARBA00000085"/>
    </source>
</evidence>
<evidence type="ECO:0000256" key="12">
    <source>
        <dbReference type="SAM" id="Phobius"/>
    </source>
</evidence>
<keyword evidence="5" id="KW-0597">Phosphoprotein</keyword>
<dbReference type="Proteomes" id="UP000016637">
    <property type="component" value="Unassembled WGS sequence"/>
</dbReference>
<dbReference type="CDD" id="cd00082">
    <property type="entry name" value="HisKA"/>
    <property type="match status" value="1"/>
</dbReference>
<feature type="domain" description="HAMP" evidence="14">
    <location>
        <begin position="59"/>
        <end position="111"/>
    </location>
</feature>
<dbReference type="SUPFAM" id="SSF55874">
    <property type="entry name" value="ATPase domain of HSP90 chaperone/DNA topoisomerase II/histidine kinase"/>
    <property type="match status" value="1"/>
</dbReference>
<dbReference type="CDD" id="cd06225">
    <property type="entry name" value="HAMP"/>
    <property type="match status" value="1"/>
</dbReference>
<dbReference type="PROSITE" id="PS50109">
    <property type="entry name" value="HIS_KIN"/>
    <property type="match status" value="1"/>
</dbReference>
<dbReference type="InterPro" id="IPR003594">
    <property type="entry name" value="HATPase_dom"/>
</dbReference>
<gene>
    <name evidence="15" type="ORF">HMPREF1983_01221</name>
</gene>
<comment type="subcellular location">
    <subcellularLocation>
        <location evidence="2">Cell membrane</location>
        <topology evidence="2">Multi-pass membrane protein</topology>
    </subcellularLocation>
</comment>
<dbReference type="SMART" id="SM00387">
    <property type="entry name" value="HATPase_c"/>
    <property type="match status" value="1"/>
</dbReference>
<dbReference type="GO" id="GO:0005886">
    <property type="term" value="C:plasma membrane"/>
    <property type="evidence" value="ECO:0007669"/>
    <property type="project" value="UniProtKB-SubCell"/>
</dbReference>
<keyword evidence="10" id="KW-0902">Two-component regulatory system</keyword>
<keyword evidence="12" id="KW-1133">Transmembrane helix</keyword>
<dbReference type="FunFam" id="3.30.565.10:FF:000006">
    <property type="entry name" value="Sensor histidine kinase WalK"/>
    <property type="match status" value="1"/>
</dbReference>
<dbReference type="GO" id="GO:0004721">
    <property type="term" value="F:phosphoprotein phosphatase activity"/>
    <property type="evidence" value="ECO:0007669"/>
    <property type="project" value="TreeGrafter"/>
</dbReference>
<keyword evidence="16" id="KW-1185">Reference proteome</keyword>
<evidence type="ECO:0000313" key="16">
    <source>
        <dbReference type="Proteomes" id="UP000016637"/>
    </source>
</evidence>
<dbReference type="EMBL" id="AWVP01000074">
    <property type="protein sequence ID" value="ERK57081.1"/>
    <property type="molecule type" value="Genomic_DNA"/>
</dbReference>
<evidence type="ECO:0000256" key="6">
    <source>
        <dbReference type="ARBA" id="ARBA00022679"/>
    </source>
</evidence>
<accession>U2QKR0</accession>
<dbReference type="SMART" id="SM00304">
    <property type="entry name" value="HAMP"/>
    <property type="match status" value="1"/>
</dbReference>
<keyword evidence="9" id="KW-0067">ATP-binding</keyword>
<evidence type="ECO:0000259" key="13">
    <source>
        <dbReference type="PROSITE" id="PS50109"/>
    </source>
</evidence>
<dbReference type="InterPro" id="IPR004358">
    <property type="entry name" value="Sig_transdc_His_kin-like_C"/>
</dbReference>
<name>U2QKR0_9BACL</name>
<evidence type="ECO:0000259" key="14">
    <source>
        <dbReference type="PROSITE" id="PS50885"/>
    </source>
</evidence>
<feature type="domain" description="Histidine kinase" evidence="13">
    <location>
        <begin position="126"/>
        <end position="345"/>
    </location>
</feature>
<dbReference type="Pfam" id="PF00512">
    <property type="entry name" value="HisKA"/>
    <property type="match status" value="1"/>
</dbReference>
<feature type="transmembrane region" description="Helical" evidence="12">
    <location>
        <begin position="38"/>
        <end position="58"/>
    </location>
</feature>
<dbReference type="Gene3D" id="6.10.340.10">
    <property type="match status" value="1"/>
</dbReference>
<evidence type="ECO:0000256" key="9">
    <source>
        <dbReference type="ARBA" id="ARBA00022840"/>
    </source>
</evidence>
<keyword evidence="11 12" id="KW-0472">Membrane</keyword>
<dbReference type="SMART" id="SM00388">
    <property type="entry name" value="HisKA"/>
    <property type="match status" value="1"/>
</dbReference>
<dbReference type="PROSITE" id="PS50885">
    <property type="entry name" value="HAMP"/>
    <property type="match status" value="1"/>
</dbReference>
<dbReference type="InterPro" id="IPR005467">
    <property type="entry name" value="His_kinase_dom"/>
</dbReference>
<evidence type="ECO:0000256" key="10">
    <source>
        <dbReference type="ARBA" id="ARBA00023012"/>
    </source>
</evidence>
<evidence type="ECO:0000256" key="3">
    <source>
        <dbReference type="ARBA" id="ARBA00012438"/>
    </source>
</evidence>
<keyword evidence="7" id="KW-0547">Nucleotide-binding</keyword>
<dbReference type="Pfam" id="PF02518">
    <property type="entry name" value="HATPase_c"/>
    <property type="match status" value="1"/>
</dbReference>
<dbReference type="RefSeq" id="WP_021752399.1">
    <property type="nucleotide sequence ID" value="NZ_KI271800.1"/>
</dbReference>
<feature type="transmembrane region" description="Helical" evidence="12">
    <location>
        <begin position="6"/>
        <end position="26"/>
    </location>
</feature>
<dbReference type="AlphaFoldDB" id="U2QKR0"/>
<dbReference type="PANTHER" id="PTHR45453">
    <property type="entry name" value="PHOSPHATE REGULON SENSOR PROTEIN PHOR"/>
    <property type="match status" value="1"/>
</dbReference>
<dbReference type="GO" id="GO:0005524">
    <property type="term" value="F:ATP binding"/>
    <property type="evidence" value="ECO:0007669"/>
    <property type="project" value="UniProtKB-KW"/>
</dbReference>
<evidence type="ECO:0000256" key="7">
    <source>
        <dbReference type="ARBA" id="ARBA00022741"/>
    </source>
</evidence>
<dbReference type="InterPro" id="IPR050351">
    <property type="entry name" value="BphY/WalK/GraS-like"/>
</dbReference>
<comment type="catalytic activity">
    <reaction evidence="1">
        <text>ATP + protein L-histidine = ADP + protein N-phospho-L-histidine.</text>
        <dbReference type="EC" id="2.7.13.3"/>
    </reaction>
</comment>
<reference evidence="15 16" key="1">
    <citation type="submission" date="2013-08" db="EMBL/GenBank/DDBJ databases">
        <authorList>
            <person name="Weinstock G."/>
            <person name="Sodergren E."/>
            <person name="Wylie T."/>
            <person name="Fulton L."/>
            <person name="Fulton R."/>
            <person name="Fronick C."/>
            <person name="O'Laughlin M."/>
            <person name="Godfrey J."/>
            <person name="Miner T."/>
            <person name="Herter B."/>
            <person name="Appelbaum E."/>
            <person name="Cordes M."/>
            <person name="Lek S."/>
            <person name="Wollam A."/>
            <person name="Pepin K.H."/>
            <person name="Palsikar V.B."/>
            <person name="Mitreva M."/>
            <person name="Wilson R.K."/>
        </authorList>
    </citation>
    <scope>NUCLEOTIDE SEQUENCE [LARGE SCALE GENOMIC DNA]</scope>
    <source>
        <strain evidence="15 16">ATCC 700627</strain>
    </source>
</reference>
<dbReference type="HOGENOM" id="CLU_000445_89_3_9"/>
<dbReference type="eggNOG" id="COG5002">
    <property type="taxonomic scope" value="Bacteria"/>
</dbReference>
<protein>
    <recommendedName>
        <fullName evidence="3">histidine kinase</fullName>
        <ecNumber evidence="3">2.7.13.3</ecNumber>
    </recommendedName>
</protein>
<sequence>MKLKNYILIGYLISTLITIVAVIWAVNKMLIDTKGTYFIILTTIVASIIGAVVSLFLLSRVFSSLASLKKQVNYVSEKKFDFVTDVKNPIEFAELAKAFNEMSKNLEETFESLAESEKEKSIMIAQLSHDIKTPITSIQATVEGMLDGVIDKKEYPHYFKTIGRQTERLDKLVEELNYLTLNTFDKENDFTGKDIIFLDKLLIDCMSEFRLLIEKEKRDIYIKVIPESAKIVSSYDKLLRIIVNLINNAFKYSKKGTKVEVIAEVKNNKLQISVIDEGQGISPEELDSIFKRFYRVETSRNLETGGYGLGLSIAKQLAHQLNGDILVKSEYGKGSTFSLILNDIEKDNS</sequence>
<dbReference type="InterPro" id="IPR003660">
    <property type="entry name" value="HAMP_dom"/>
</dbReference>
<dbReference type="eggNOG" id="COG3850">
    <property type="taxonomic scope" value="Bacteria"/>
</dbReference>
<evidence type="ECO:0000256" key="4">
    <source>
        <dbReference type="ARBA" id="ARBA00022475"/>
    </source>
</evidence>
<evidence type="ECO:0000313" key="15">
    <source>
        <dbReference type="EMBL" id="ERK57081.1"/>
    </source>
</evidence>
<comment type="caution">
    <text evidence="15">The sequence shown here is derived from an EMBL/GenBank/DDBJ whole genome shotgun (WGS) entry which is preliminary data.</text>
</comment>
<evidence type="ECO:0000256" key="8">
    <source>
        <dbReference type="ARBA" id="ARBA00022777"/>
    </source>
</evidence>
<proteinExistence type="predicted"/>
<dbReference type="InterPro" id="IPR003661">
    <property type="entry name" value="HisK_dim/P_dom"/>
</dbReference>
<dbReference type="PATRIC" id="fig|1321820.3.peg.1183"/>
<evidence type="ECO:0000256" key="11">
    <source>
        <dbReference type="ARBA" id="ARBA00023136"/>
    </source>
</evidence>
<evidence type="ECO:0000256" key="2">
    <source>
        <dbReference type="ARBA" id="ARBA00004651"/>
    </source>
</evidence>
<dbReference type="Gene3D" id="1.10.287.130">
    <property type="match status" value="1"/>
</dbReference>
<dbReference type="PRINTS" id="PR00344">
    <property type="entry name" value="BCTRLSENSOR"/>
</dbReference>
<dbReference type="InterPro" id="IPR036097">
    <property type="entry name" value="HisK_dim/P_sf"/>
</dbReference>
<keyword evidence="6" id="KW-0808">Transferase</keyword>
<keyword evidence="4" id="KW-1003">Cell membrane</keyword>
<dbReference type="SUPFAM" id="SSF47384">
    <property type="entry name" value="Homodimeric domain of signal transducing histidine kinase"/>
    <property type="match status" value="1"/>
</dbReference>
<keyword evidence="12" id="KW-0812">Transmembrane</keyword>
<dbReference type="GO" id="GO:0016036">
    <property type="term" value="P:cellular response to phosphate starvation"/>
    <property type="evidence" value="ECO:0007669"/>
    <property type="project" value="TreeGrafter"/>
</dbReference>
<dbReference type="EC" id="2.7.13.3" evidence="3"/>
<dbReference type="Gene3D" id="3.30.565.10">
    <property type="entry name" value="Histidine kinase-like ATPase, C-terminal domain"/>
    <property type="match status" value="1"/>
</dbReference>
<organism evidence="15 16">
    <name type="scientific">Gemella bergeri ATCC 700627</name>
    <dbReference type="NCBI Taxonomy" id="1321820"/>
    <lineage>
        <taxon>Bacteria</taxon>
        <taxon>Bacillati</taxon>
        <taxon>Bacillota</taxon>
        <taxon>Bacilli</taxon>
        <taxon>Bacillales</taxon>
        <taxon>Gemellaceae</taxon>
        <taxon>Gemella</taxon>
    </lineage>
</organism>
<dbReference type="GO" id="GO:0000155">
    <property type="term" value="F:phosphorelay sensor kinase activity"/>
    <property type="evidence" value="ECO:0007669"/>
    <property type="project" value="InterPro"/>
</dbReference>
<dbReference type="PANTHER" id="PTHR45453:SF1">
    <property type="entry name" value="PHOSPHATE REGULON SENSOR PROTEIN PHOR"/>
    <property type="match status" value="1"/>
</dbReference>